<reference evidence="2" key="1">
    <citation type="submission" date="2022-07" db="EMBL/GenBank/DDBJ databases">
        <authorList>
            <person name="Macas J."/>
            <person name="Novak P."/>
            <person name="Neumann P."/>
        </authorList>
    </citation>
    <scope>NUCLEOTIDE SEQUENCE</scope>
</reference>
<dbReference type="AlphaFoldDB" id="A0AAV0G147"/>
<proteinExistence type="predicted"/>
<dbReference type="SUPFAM" id="SSF56672">
    <property type="entry name" value="DNA/RNA polymerases"/>
    <property type="match status" value="1"/>
</dbReference>
<evidence type="ECO:0000313" key="3">
    <source>
        <dbReference type="Proteomes" id="UP001152523"/>
    </source>
</evidence>
<evidence type="ECO:0000259" key="1">
    <source>
        <dbReference type="PROSITE" id="PS50878"/>
    </source>
</evidence>
<dbReference type="PANTHER" id="PTHR31635:SF196">
    <property type="entry name" value="REVERSE TRANSCRIPTASE DOMAIN-CONTAINING PROTEIN-RELATED"/>
    <property type="match status" value="1"/>
</dbReference>
<accession>A0AAV0G147</accession>
<organism evidence="2 3">
    <name type="scientific">Cuscuta epithymum</name>
    <dbReference type="NCBI Taxonomy" id="186058"/>
    <lineage>
        <taxon>Eukaryota</taxon>
        <taxon>Viridiplantae</taxon>
        <taxon>Streptophyta</taxon>
        <taxon>Embryophyta</taxon>
        <taxon>Tracheophyta</taxon>
        <taxon>Spermatophyta</taxon>
        <taxon>Magnoliopsida</taxon>
        <taxon>eudicotyledons</taxon>
        <taxon>Gunneridae</taxon>
        <taxon>Pentapetalae</taxon>
        <taxon>asterids</taxon>
        <taxon>lamiids</taxon>
        <taxon>Solanales</taxon>
        <taxon>Convolvulaceae</taxon>
        <taxon>Cuscuteae</taxon>
        <taxon>Cuscuta</taxon>
        <taxon>Cuscuta subgen. Cuscuta</taxon>
    </lineage>
</organism>
<protein>
    <recommendedName>
        <fullName evidence="1">Reverse transcriptase domain-containing protein</fullName>
    </recommendedName>
</protein>
<dbReference type="EMBL" id="CAMAPF010001031">
    <property type="protein sequence ID" value="CAH9141489.1"/>
    <property type="molecule type" value="Genomic_DNA"/>
</dbReference>
<sequence>MVIALIPKTNHSPKVSDYRPISCTNVLYKIITKILAARIISCLPGLIDLAQGAFVDGRLMFDNIFLAKKLVRGYMRKRISPRCMIKVDLRKAYDTISWSFLDNVLRGLGFPSRFVGWIMECVTTASFSISLNGSLYGFFEGKRGIRQGDPMSLLLFVLCLEYFSRLINLKTKGSNFNFHPQCAKLGVTHLAYANDLILFSRGDTYSIEILVKALEEFGDASGLKVNHDKSSIFWVELIIMISRRLWPLWTLGVVHSRLNTSEFHLPL</sequence>
<evidence type="ECO:0000313" key="2">
    <source>
        <dbReference type="EMBL" id="CAH9141489.1"/>
    </source>
</evidence>
<feature type="domain" description="Reverse transcriptase" evidence="1">
    <location>
        <begin position="1"/>
        <end position="251"/>
    </location>
</feature>
<dbReference type="InterPro" id="IPR043502">
    <property type="entry name" value="DNA/RNA_pol_sf"/>
</dbReference>
<dbReference type="Proteomes" id="UP001152523">
    <property type="component" value="Unassembled WGS sequence"/>
</dbReference>
<name>A0AAV0G147_9ASTE</name>
<dbReference type="PANTHER" id="PTHR31635">
    <property type="entry name" value="REVERSE TRANSCRIPTASE DOMAIN-CONTAINING PROTEIN-RELATED"/>
    <property type="match status" value="1"/>
</dbReference>
<dbReference type="PROSITE" id="PS50878">
    <property type="entry name" value="RT_POL"/>
    <property type="match status" value="1"/>
</dbReference>
<dbReference type="Pfam" id="PF00078">
    <property type="entry name" value="RVT_1"/>
    <property type="match status" value="1"/>
</dbReference>
<keyword evidence="3" id="KW-1185">Reference proteome</keyword>
<dbReference type="CDD" id="cd01650">
    <property type="entry name" value="RT_nLTR_like"/>
    <property type="match status" value="1"/>
</dbReference>
<dbReference type="InterPro" id="IPR000477">
    <property type="entry name" value="RT_dom"/>
</dbReference>
<comment type="caution">
    <text evidence="2">The sequence shown here is derived from an EMBL/GenBank/DDBJ whole genome shotgun (WGS) entry which is preliminary data.</text>
</comment>
<gene>
    <name evidence="2" type="ORF">CEPIT_LOCUS39165</name>
</gene>